<evidence type="ECO:0000256" key="1">
    <source>
        <dbReference type="ARBA" id="ARBA00000642"/>
    </source>
</evidence>
<evidence type="ECO:0000256" key="4">
    <source>
        <dbReference type="ARBA" id="ARBA00011245"/>
    </source>
</evidence>
<feature type="binding site" evidence="13 14">
    <location>
        <begin position="21"/>
        <end position="23"/>
    </location>
    <ligand>
        <name>substrate</name>
    </ligand>
</feature>
<keyword evidence="10 13" id="KW-0418">Kinase</keyword>
<dbReference type="GO" id="GO:0006094">
    <property type="term" value="P:gluconeogenesis"/>
    <property type="evidence" value="ECO:0007669"/>
    <property type="project" value="TreeGrafter"/>
</dbReference>
<comment type="pathway">
    <text evidence="2 13">Carbohydrate degradation; glycolysis; pyruvate from D-glyceraldehyde 3-phosphate: step 2/5.</text>
</comment>
<evidence type="ECO:0000256" key="8">
    <source>
        <dbReference type="ARBA" id="ARBA00022679"/>
    </source>
</evidence>
<dbReference type="UniPathway" id="UPA00109">
    <property type="reaction ID" value="UER00185"/>
</dbReference>
<dbReference type="CDD" id="cd00318">
    <property type="entry name" value="Phosphoglycerate_kinase"/>
    <property type="match status" value="1"/>
</dbReference>
<feature type="binding site" evidence="13 15">
    <location>
        <position position="206"/>
    </location>
    <ligand>
        <name>ATP</name>
        <dbReference type="ChEBI" id="CHEBI:30616"/>
    </ligand>
</feature>
<accession>A0A5E6MDV4</accession>
<dbReference type="HAMAP" id="MF_00145">
    <property type="entry name" value="Phosphoglyc_kinase"/>
    <property type="match status" value="1"/>
</dbReference>
<protein>
    <recommendedName>
        <fullName evidence="6 13">Phosphoglycerate kinase</fullName>
        <ecNumber evidence="5 13">2.7.2.3</ecNumber>
    </recommendedName>
</protein>
<comment type="subcellular location">
    <subcellularLocation>
        <location evidence="13">Cytoplasm</location>
    </subcellularLocation>
</comment>
<dbReference type="EMBL" id="CABFVA020000093">
    <property type="protein sequence ID" value="VVM07393.1"/>
    <property type="molecule type" value="Genomic_DNA"/>
</dbReference>
<feature type="binding site" evidence="14">
    <location>
        <position position="155"/>
    </location>
    <ligand>
        <name>(2R)-3-phosphoglycerate</name>
        <dbReference type="ChEBI" id="CHEBI:58272"/>
    </ligand>
</feature>
<evidence type="ECO:0000256" key="13">
    <source>
        <dbReference type="HAMAP-Rule" id="MF_00145"/>
    </source>
</evidence>
<evidence type="ECO:0000256" key="17">
    <source>
        <dbReference type="SAM" id="MobiDB-lite"/>
    </source>
</evidence>
<dbReference type="Proteomes" id="UP000334923">
    <property type="component" value="Unassembled WGS sequence"/>
</dbReference>
<feature type="binding site" evidence="13">
    <location>
        <position position="155"/>
    </location>
    <ligand>
        <name>substrate</name>
    </ligand>
</feature>
<dbReference type="PANTHER" id="PTHR11406">
    <property type="entry name" value="PHOSPHOGLYCERATE KINASE"/>
    <property type="match status" value="1"/>
</dbReference>
<evidence type="ECO:0000256" key="16">
    <source>
        <dbReference type="RuleBase" id="RU000532"/>
    </source>
</evidence>
<dbReference type="PIRSF" id="PIRSF000724">
    <property type="entry name" value="Pgk"/>
    <property type="match status" value="1"/>
</dbReference>
<keyword evidence="7 13" id="KW-0963">Cytoplasm</keyword>
<evidence type="ECO:0000256" key="14">
    <source>
        <dbReference type="PIRSR" id="PIRSR000724-1"/>
    </source>
</evidence>
<dbReference type="AlphaFoldDB" id="A0A5E6MDV4"/>
<feature type="compositionally biased region" description="Low complexity" evidence="17">
    <location>
        <begin position="411"/>
        <end position="428"/>
    </location>
</feature>
<dbReference type="InterPro" id="IPR015824">
    <property type="entry name" value="Phosphoglycerate_kinase_N"/>
</dbReference>
<dbReference type="FunFam" id="3.40.50.1260:FF:000006">
    <property type="entry name" value="Phosphoglycerate kinase"/>
    <property type="match status" value="1"/>
</dbReference>
<keyword evidence="12 13" id="KW-0324">Glycolysis</keyword>
<comment type="similarity">
    <text evidence="3 13 16">Belongs to the phosphoglycerate kinase family.</text>
</comment>
<keyword evidence="9 13" id="KW-0547">Nucleotide-binding</keyword>
<evidence type="ECO:0000256" key="6">
    <source>
        <dbReference type="ARBA" id="ARBA00016471"/>
    </source>
</evidence>
<feature type="binding site" evidence="14">
    <location>
        <position position="40"/>
    </location>
    <ligand>
        <name>(2R)-3-phosphoglycerate</name>
        <dbReference type="ChEBI" id="CHEBI:58272"/>
    </ligand>
</feature>
<organism evidence="18 19">
    <name type="scientific">Methylacidimicrobium tartarophylax</name>
    <dbReference type="NCBI Taxonomy" id="1041768"/>
    <lineage>
        <taxon>Bacteria</taxon>
        <taxon>Pseudomonadati</taxon>
        <taxon>Verrucomicrobiota</taxon>
        <taxon>Methylacidimicrobium</taxon>
    </lineage>
</organism>
<feature type="binding site" evidence="14">
    <location>
        <position position="122"/>
    </location>
    <ligand>
        <name>(2R)-3-phosphoglycerate</name>
        <dbReference type="ChEBI" id="CHEBI:58272"/>
    </ligand>
</feature>
<dbReference type="FunFam" id="3.40.50.1260:FF:000031">
    <property type="entry name" value="Phosphoglycerate kinase 1"/>
    <property type="match status" value="1"/>
</dbReference>
<keyword evidence="11 13" id="KW-0067">ATP-binding</keyword>
<dbReference type="GO" id="GO:0006096">
    <property type="term" value="P:glycolytic process"/>
    <property type="evidence" value="ECO:0007669"/>
    <property type="project" value="UniProtKB-UniRule"/>
</dbReference>
<dbReference type="GO" id="GO:0005829">
    <property type="term" value="C:cytosol"/>
    <property type="evidence" value="ECO:0007669"/>
    <property type="project" value="TreeGrafter"/>
</dbReference>
<dbReference type="SUPFAM" id="SSF53748">
    <property type="entry name" value="Phosphoglycerate kinase"/>
    <property type="match status" value="1"/>
</dbReference>
<evidence type="ECO:0000313" key="19">
    <source>
        <dbReference type="Proteomes" id="UP000334923"/>
    </source>
</evidence>
<evidence type="ECO:0000256" key="3">
    <source>
        <dbReference type="ARBA" id="ARBA00008982"/>
    </source>
</evidence>
<dbReference type="Gene3D" id="3.40.50.1260">
    <property type="entry name" value="Phosphoglycerate kinase, N-terminal domain"/>
    <property type="match status" value="2"/>
</dbReference>
<feature type="binding site" evidence="13">
    <location>
        <position position="40"/>
    </location>
    <ligand>
        <name>substrate</name>
    </ligand>
</feature>
<dbReference type="PANTHER" id="PTHR11406:SF23">
    <property type="entry name" value="PHOSPHOGLYCERATE KINASE 1, CHLOROPLASTIC-RELATED"/>
    <property type="match status" value="1"/>
</dbReference>
<dbReference type="PRINTS" id="PR00477">
    <property type="entry name" value="PHGLYCKINASE"/>
</dbReference>
<dbReference type="InterPro" id="IPR015911">
    <property type="entry name" value="Phosphoglycerate_kinase_CS"/>
</dbReference>
<dbReference type="EC" id="2.7.2.3" evidence="5 13"/>
<feature type="binding site" evidence="13 14">
    <location>
        <begin position="63"/>
        <end position="66"/>
    </location>
    <ligand>
        <name>substrate</name>
    </ligand>
</feature>
<dbReference type="InterPro" id="IPR036043">
    <property type="entry name" value="Phosphoglycerate_kinase_sf"/>
</dbReference>
<dbReference type="PROSITE" id="PS00111">
    <property type="entry name" value="PGLYCERATE_KINASE"/>
    <property type="match status" value="1"/>
</dbReference>
<comment type="catalytic activity">
    <reaction evidence="1 13 16">
        <text>(2R)-3-phosphoglycerate + ATP = (2R)-3-phospho-glyceroyl phosphate + ADP</text>
        <dbReference type="Rhea" id="RHEA:14801"/>
        <dbReference type="ChEBI" id="CHEBI:30616"/>
        <dbReference type="ChEBI" id="CHEBI:57604"/>
        <dbReference type="ChEBI" id="CHEBI:58272"/>
        <dbReference type="ChEBI" id="CHEBI:456216"/>
        <dbReference type="EC" id="2.7.2.3"/>
    </reaction>
</comment>
<keyword evidence="8 13" id="KW-0808">Transferase</keyword>
<keyword evidence="19" id="KW-1185">Reference proteome</keyword>
<feature type="binding site" evidence="13 15">
    <location>
        <position position="333"/>
    </location>
    <ligand>
        <name>ATP</name>
        <dbReference type="ChEBI" id="CHEBI:30616"/>
    </ligand>
</feature>
<feature type="binding site" evidence="13">
    <location>
        <position position="122"/>
    </location>
    <ligand>
        <name>substrate</name>
    </ligand>
</feature>
<feature type="region of interest" description="Disordered" evidence="17">
    <location>
        <begin position="407"/>
        <end position="428"/>
    </location>
</feature>
<feature type="binding site" evidence="13 15">
    <location>
        <begin position="360"/>
        <end position="363"/>
    </location>
    <ligand>
        <name>ATP</name>
        <dbReference type="ChEBI" id="CHEBI:30616"/>
    </ligand>
</feature>
<evidence type="ECO:0000256" key="5">
    <source>
        <dbReference type="ARBA" id="ARBA00013061"/>
    </source>
</evidence>
<dbReference type="InterPro" id="IPR001576">
    <property type="entry name" value="Phosphoglycerate_kinase"/>
</dbReference>
<evidence type="ECO:0000256" key="7">
    <source>
        <dbReference type="ARBA" id="ARBA00022490"/>
    </source>
</evidence>
<dbReference type="GO" id="GO:0005524">
    <property type="term" value="F:ATP binding"/>
    <property type="evidence" value="ECO:0007669"/>
    <property type="project" value="UniProtKB-KW"/>
</dbReference>
<dbReference type="GO" id="GO:0043531">
    <property type="term" value="F:ADP binding"/>
    <property type="evidence" value="ECO:0007669"/>
    <property type="project" value="TreeGrafter"/>
</dbReference>
<dbReference type="RefSeq" id="WP_142660538.1">
    <property type="nucleotide sequence ID" value="NZ_CABFVA020000093.1"/>
</dbReference>
<dbReference type="Pfam" id="PF00162">
    <property type="entry name" value="PGK"/>
    <property type="match status" value="1"/>
</dbReference>
<name>A0A5E6MDV4_9BACT</name>
<comment type="subunit">
    <text evidence="4 13">Monomer.</text>
</comment>
<feature type="binding site" evidence="13">
    <location>
        <position position="302"/>
    </location>
    <ligand>
        <name>ATP</name>
        <dbReference type="ChEBI" id="CHEBI:30616"/>
    </ligand>
</feature>
<evidence type="ECO:0000256" key="2">
    <source>
        <dbReference type="ARBA" id="ARBA00004838"/>
    </source>
</evidence>
<evidence type="ECO:0000256" key="12">
    <source>
        <dbReference type="ARBA" id="ARBA00023152"/>
    </source>
</evidence>
<reference evidence="18 19" key="1">
    <citation type="submission" date="2019-09" db="EMBL/GenBank/DDBJ databases">
        <authorList>
            <person name="Cremers G."/>
        </authorList>
    </citation>
    <scope>NUCLEOTIDE SEQUENCE [LARGE SCALE GENOMIC DNA]</scope>
    <source>
        <strain evidence="18">4A</strain>
    </source>
</reference>
<dbReference type="OrthoDB" id="9808460at2"/>
<gene>
    <name evidence="18" type="primary">PGK</name>
    <name evidence="13 18" type="synonym">pgk</name>
    <name evidence="18" type="ORF">MAMT_01731</name>
</gene>
<evidence type="ECO:0000256" key="11">
    <source>
        <dbReference type="ARBA" id="ARBA00022840"/>
    </source>
</evidence>
<evidence type="ECO:0000256" key="15">
    <source>
        <dbReference type="PIRSR" id="PIRSR000724-2"/>
    </source>
</evidence>
<evidence type="ECO:0000256" key="10">
    <source>
        <dbReference type="ARBA" id="ARBA00022777"/>
    </source>
</evidence>
<proteinExistence type="inferred from homology"/>
<dbReference type="GO" id="GO:0004618">
    <property type="term" value="F:phosphoglycerate kinase activity"/>
    <property type="evidence" value="ECO:0007669"/>
    <property type="project" value="UniProtKB-UniRule"/>
</dbReference>
<evidence type="ECO:0000313" key="18">
    <source>
        <dbReference type="EMBL" id="VVM07393.1"/>
    </source>
</evidence>
<sequence>MTKRTILDVDVRGKRVLVRVDYNVPVEYVDGDARITDDTRIRASLPTVQNLVKRGARVVLMSHLGRPKGKANPKLSLRPVADRLSYLMQKRVSFANDCIGSGAENSVNSLQDGDVLLLENLRFHPEEEKNDPSFSQQLARLGEVYVNDAFGTVHRAHASTEGVAHCMGERAIGFLIEKELHFLGEELKDPARPFVVILGGAKVSDKIRVIDRLLGKADAILIGGAMAYTFYLAQGKSVGKSLVEPDRVELAREALEKAAARGVDLLLPVDSYIVEEIDFENHQTSPGRYTRPEEEIPASWLGVDIGPATIAAMRKKIAGARTIFWNGPMGVFEIRGCDKGTFAVAEMVAENRDAVSIVGGGDSVKALHRSGLADRITFISTGGGASLEFLEGKPLPGVSVIPDKVEKEENQNAASSSAQGSNKALLPV</sequence>
<evidence type="ECO:0000256" key="9">
    <source>
        <dbReference type="ARBA" id="ARBA00022741"/>
    </source>
</evidence>